<gene>
    <name evidence="1" type="ORF">BDQ12DRAFT_584809</name>
</gene>
<feature type="non-terminal residue" evidence="1">
    <location>
        <position position="85"/>
    </location>
</feature>
<proteinExistence type="predicted"/>
<dbReference type="Proteomes" id="UP000308652">
    <property type="component" value="Unassembled WGS sequence"/>
</dbReference>
<evidence type="ECO:0000313" key="1">
    <source>
        <dbReference type="EMBL" id="TFK33908.1"/>
    </source>
</evidence>
<keyword evidence="2" id="KW-1185">Reference proteome</keyword>
<evidence type="ECO:0000313" key="2">
    <source>
        <dbReference type="Proteomes" id="UP000308652"/>
    </source>
</evidence>
<sequence>SQLVQLRTGHGPLAGYLHRIGKLTRIDHARIAVQESIQHFLFDCPTCARERAALDRVLGSDSCNLKYVITTEKGIEALLKFVHQT</sequence>
<dbReference type="EMBL" id="ML213639">
    <property type="protein sequence ID" value="TFK33908.1"/>
    <property type="molecule type" value="Genomic_DNA"/>
</dbReference>
<name>A0A5C3LNL9_9AGAR</name>
<dbReference type="OrthoDB" id="3053558at2759"/>
<reference evidence="1 2" key="1">
    <citation type="journal article" date="2019" name="Nat. Ecol. Evol.">
        <title>Megaphylogeny resolves global patterns of mushroom evolution.</title>
        <authorList>
            <person name="Varga T."/>
            <person name="Krizsan K."/>
            <person name="Foldi C."/>
            <person name="Dima B."/>
            <person name="Sanchez-Garcia M."/>
            <person name="Sanchez-Ramirez S."/>
            <person name="Szollosi G.J."/>
            <person name="Szarkandi J.G."/>
            <person name="Papp V."/>
            <person name="Albert L."/>
            <person name="Andreopoulos W."/>
            <person name="Angelini C."/>
            <person name="Antonin V."/>
            <person name="Barry K.W."/>
            <person name="Bougher N.L."/>
            <person name="Buchanan P."/>
            <person name="Buyck B."/>
            <person name="Bense V."/>
            <person name="Catcheside P."/>
            <person name="Chovatia M."/>
            <person name="Cooper J."/>
            <person name="Damon W."/>
            <person name="Desjardin D."/>
            <person name="Finy P."/>
            <person name="Geml J."/>
            <person name="Haridas S."/>
            <person name="Hughes K."/>
            <person name="Justo A."/>
            <person name="Karasinski D."/>
            <person name="Kautmanova I."/>
            <person name="Kiss B."/>
            <person name="Kocsube S."/>
            <person name="Kotiranta H."/>
            <person name="LaButti K.M."/>
            <person name="Lechner B.E."/>
            <person name="Liimatainen K."/>
            <person name="Lipzen A."/>
            <person name="Lukacs Z."/>
            <person name="Mihaltcheva S."/>
            <person name="Morgado L.N."/>
            <person name="Niskanen T."/>
            <person name="Noordeloos M.E."/>
            <person name="Ohm R.A."/>
            <person name="Ortiz-Santana B."/>
            <person name="Ovrebo C."/>
            <person name="Racz N."/>
            <person name="Riley R."/>
            <person name="Savchenko A."/>
            <person name="Shiryaev A."/>
            <person name="Soop K."/>
            <person name="Spirin V."/>
            <person name="Szebenyi C."/>
            <person name="Tomsovsky M."/>
            <person name="Tulloss R.E."/>
            <person name="Uehling J."/>
            <person name="Grigoriev I.V."/>
            <person name="Vagvolgyi C."/>
            <person name="Papp T."/>
            <person name="Martin F.M."/>
            <person name="Miettinen O."/>
            <person name="Hibbett D.S."/>
            <person name="Nagy L.G."/>
        </authorList>
    </citation>
    <scope>NUCLEOTIDE SEQUENCE [LARGE SCALE GENOMIC DNA]</scope>
    <source>
        <strain evidence="1 2">CBS 166.37</strain>
    </source>
</reference>
<protein>
    <submittedName>
        <fullName evidence="1">Uncharacterized protein</fullName>
    </submittedName>
</protein>
<dbReference type="AlphaFoldDB" id="A0A5C3LNL9"/>
<dbReference type="STRING" id="68775.A0A5C3LNL9"/>
<feature type="non-terminal residue" evidence="1">
    <location>
        <position position="1"/>
    </location>
</feature>
<organism evidence="1 2">
    <name type="scientific">Crucibulum laeve</name>
    <dbReference type="NCBI Taxonomy" id="68775"/>
    <lineage>
        <taxon>Eukaryota</taxon>
        <taxon>Fungi</taxon>
        <taxon>Dikarya</taxon>
        <taxon>Basidiomycota</taxon>
        <taxon>Agaricomycotina</taxon>
        <taxon>Agaricomycetes</taxon>
        <taxon>Agaricomycetidae</taxon>
        <taxon>Agaricales</taxon>
        <taxon>Agaricineae</taxon>
        <taxon>Nidulariaceae</taxon>
        <taxon>Crucibulum</taxon>
    </lineage>
</organism>
<accession>A0A5C3LNL9</accession>